<feature type="region of interest" description="Disordered" evidence="1">
    <location>
        <begin position="383"/>
        <end position="535"/>
    </location>
</feature>
<evidence type="ECO:0000256" key="1">
    <source>
        <dbReference type="SAM" id="MobiDB-lite"/>
    </source>
</evidence>
<gene>
    <name evidence="2" type="ORF">PR048_025697</name>
</gene>
<dbReference type="Gene3D" id="2.150.10.10">
    <property type="entry name" value="Serralysin-like metalloprotease, C-terminal"/>
    <property type="match status" value="1"/>
</dbReference>
<evidence type="ECO:0000313" key="2">
    <source>
        <dbReference type="EMBL" id="KAJ8872096.1"/>
    </source>
</evidence>
<name>A0ABQ9GJ99_9NEOP</name>
<keyword evidence="3" id="KW-1185">Reference proteome</keyword>
<dbReference type="InterPro" id="IPR011049">
    <property type="entry name" value="Serralysin-like_metalloprot_C"/>
</dbReference>
<dbReference type="Proteomes" id="UP001159363">
    <property type="component" value="Chromosome 10"/>
</dbReference>
<protein>
    <submittedName>
        <fullName evidence="2">Uncharacterized protein</fullName>
    </submittedName>
</protein>
<comment type="caution">
    <text evidence="2">The sequence shown here is derived from an EMBL/GenBank/DDBJ whole genome shotgun (WGS) entry which is preliminary data.</text>
</comment>
<dbReference type="EMBL" id="JARBHB010000011">
    <property type="protein sequence ID" value="KAJ8872096.1"/>
    <property type="molecule type" value="Genomic_DNA"/>
</dbReference>
<feature type="compositionally biased region" description="Low complexity" evidence="1">
    <location>
        <begin position="390"/>
        <end position="528"/>
    </location>
</feature>
<sequence length="643" mass="69418">MEQRWNARAGGTGDPRENPPTNDITPQSSAYWSFSCVFIGCCPTPGSHGIRKVFPYKSAIGSEACRAGLINCHPISKVTSLYTCLTSSLSRNEFAKFGPVRGGCAGESEPRYGAIVRRSALVQGMCVCPVGECGTQRRPSIIITRRETVTSVCGCVGKARERAILRPGHELTSSLAQCVAVKPFRKLHTRAAGVRCRSSRRVEGTEMQSVPKVVDVEFTTQREPRPSPAACVVGFEFQTQLAPPQLCVTQQSRRCYPPGRSVDKARLDTYFKCDSHFIATEELRRFSTSSFGDPVFLWRAQHSVWRFCFSAQSFIRDNRLGSRQMNNAYTSTNNHKAINSGQRIAFCSRRYFSSQLPVNYAQCYKDEESFNKCVNANLNDSHHTHKHTATKTGSTATETGSTATETGSTATKTSSTATKTGSTATKTGSAATKTGSAATKTGSTATRTGSTATKTGSTATKTGSPATKTGSTATKTGSTATRTGSTTTKTGSTATKTGSTATKTGSTATKTGSTATRTGSTATKTGSGHCNGIRHQRRLSQIAVYYGERSGPPRDTCDVFRMSAPCDLVEPMRVVEVNMEQHRNEGAGDDREILEKTRRPTASSGTIPTRPGIERGLPWWEASVLIAQPPWHPNEKEGYARTR</sequence>
<accession>A0ABQ9GJ99</accession>
<feature type="region of interest" description="Disordered" evidence="1">
    <location>
        <begin position="1"/>
        <end position="24"/>
    </location>
</feature>
<dbReference type="SUPFAM" id="SSF101967">
    <property type="entry name" value="Adhesin YadA, collagen-binding domain"/>
    <property type="match status" value="1"/>
</dbReference>
<organism evidence="2 3">
    <name type="scientific">Dryococelus australis</name>
    <dbReference type="NCBI Taxonomy" id="614101"/>
    <lineage>
        <taxon>Eukaryota</taxon>
        <taxon>Metazoa</taxon>
        <taxon>Ecdysozoa</taxon>
        <taxon>Arthropoda</taxon>
        <taxon>Hexapoda</taxon>
        <taxon>Insecta</taxon>
        <taxon>Pterygota</taxon>
        <taxon>Neoptera</taxon>
        <taxon>Polyneoptera</taxon>
        <taxon>Phasmatodea</taxon>
        <taxon>Verophasmatodea</taxon>
        <taxon>Anareolatae</taxon>
        <taxon>Phasmatidae</taxon>
        <taxon>Eurycanthinae</taxon>
        <taxon>Dryococelus</taxon>
    </lineage>
</organism>
<evidence type="ECO:0000313" key="3">
    <source>
        <dbReference type="Proteomes" id="UP001159363"/>
    </source>
</evidence>
<reference evidence="2 3" key="1">
    <citation type="submission" date="2023-02" db="EMBL/GenBank/DDBJ databases">
        <title>LHISI_Scaffold_Assembly.</title>
        <authorList>
            <person name="Stuart O.P."/>
            <person name="Cleave R."/>
            <person name="Magrath M.J.L."/>
            <person name="Mikheyev A.S."/>
        </authorList>
    </citation>
    <scope>NUCLEOTIDE SEQUENCE [LARGE SCALE GENOMIC DNA]</scope>
    <source>
        <strain evidence="2">Daus_M_001</strain>
        <tissue evidence="2">Leg muscle</tissue>
    </source>
</reference>
<proteinExistence type="predicted"/>